<dbReference type="PANTHER" id="PTHR42760">
    <property type="entry name" value="SHORT-CHAIN DEHYDROGENASES/REDUCTASES FAMILY MEMBER"/>
    <property type="match status" value="1"/>
</dbReference>
<dbReference type="InterPro" id="IPR020904">
    <property type="entry name" value="Sc_DH/Rdtase_CS"/>
</dbReference>
<dbReference type="GO" id="GO:0016491">
    <property type="term" value="F:oxidoreductase activity"/>
    <property type="evidence" value="ECO:0007669"/>
    <property type="project" value="UniProtKB-KW"/>
</dbReference>
<dbReference type="Proteomes" id="UP001413721">
    <property type="component" value="Unassembled WGS sequence"/>
</dbReference>
<protein>
    <submittedName>
        <fullName evidence="4">SDR family oxidoreductase</fullName>
        <ecNumber evidence="4">1.-.-.-</ecNumber>
    </submittedName>
</protein>
<sequence length="276" mass="28051">MSPIPASCTAAPSRIVLVTGASKGIGRGAALHFLGAGDIVHGCARGDAGIDHDAYHHHVLDVADEAAVKAMCGHIRRAHGRIDVLVNAAGIASMNHALLTPAATLDAMLRTNVVGSFVCAREAARLMRPEARRKDAQGDGDTDADGEARSVSPPAAPSVAPPAGGRIINLTSVAVPLRLAGAAAYAASKAAVESLTGTLARELAPQGITVNAVGPGPVRTRLTRTVPAETIDRLLAAQAVPRLAAMDEVVRVIDFLAAPGAAMVTGQVIYLGGVFA</sequence>
<proteinExistence type="inferred from homology"/>
<dbReference type="Pfam" id="PF00106">
    <property type="entry name" value="adh_short"/>
    <property type="match status" value="1"/>
</dbReference>
<dbReference type="InterPro" id="IPR002347">
    <property type="entry name" value="SDR_fam"/>
</dbReference>
<evidence type="ECO:0000256" key="3">
    <source>
        <dbReference type="SAM" id="MobiDB-lite"/>
    </source>
</evidence>
<name>A0ABU9YMW2_9PROT</name>
<evidence type="ECO:0000256" key="1">
    <source>
        <dbReference type="ARBA" id="ARBA00006484"/>
    </source>
</evidence>
<dbReference type="EMBL" id="JBBKTW010000006">
    <property type="protein sequence ID" value="MEN2990006.1"/>
    <property type="molecule type" value="Genomic_DNA"/>
</dbReference>
<evidence type="ECO:0000256" key="2">
    <source>
        <dbReference type="RuleBase" id="RU000363"/>
    </source>
</evidence>
<dbReference type="SUPFAM" id="SSF51735">
    <property type="entry name" value="NAD(P)-binding Rossmann-fold domains"/>
    <property type="match status" value="1"/>
</dbReference>
<dbReference type="CDD" id="cd05233">
    <property type="entry name" value="SDR_c"/>
    <property type="match status" value="1"/>
</dbReference>
<gene>
    <name evidence="4" type="ORF">WG926_16935</name>
</gene>
<reference evidence="4 5" key="1">
    <citation type="submission" date="2024-03" db="EMBL/GenBank/DDBJ databases">
        <title>High-quality draft genome sequencing of Tistrella sp. BH-R2-4.</title>
        <authorList>
            <person name="Dong C."/>
        </authorList>
    </citation>
    <scope>NUCLEOTIDE SEQUENCE [LARGE SCALE GENOMIC DNA]</scope>
    <source>
        <strain evidence="4 5">BH-R2-4</strain>
    </source>
</reference>
<keyword evidence="5" id="KW-1185">Reference proteome</keyword>
<comment type="caution">
    <text evidence="4">The sequence shown here is derived from an EMBL/GenBank/DDBJ whole genome shotgun (WGS) entry which is preliminary data.</text>
</comment>
<dbReference type="PRINTS" id="PR00080">
    <property type="entry name" value="SDRFAMILY"/>
</dbReference>
<feature type="region of interest" description="Disordered" evidence="3">
    <location>
        <begin position="129"/>
        <end position="160"/>
    </location>
</feature>
<comment type="similarity">
    <text evidence="1 2">Belongs to the short-chain dehydrogenases/reductases (SDR) family.</text>
</comment>
<dbReference type="Gene3D" id="3.40.50.720">
    <property type="entry name" value="NAD(P)-binding Rossmann-like Domain"/>
    <property type="match status" value="1"/>
</dbReference>
<dbReference type="Pfam" id="PF13561">
    <property type="entry name" value="adh_short_C2"/>
    <property type="match status" value="1"/>
</dbReference>
<dbReference type="EC" id="1.-.-.-" evidence="4"/>
<organism evidence="4 5">
    <name type="scientific">Tistrella arctica</name>
    <dbReference type="NCBI Taxonomy" id="3133430"/>
    <lineage>
        <taxon>Bacteria</taxon>
        <taxon>Pseudomonadati</taxon>
        <taxon>Pseudomonadota</taxon>
        <taxon>Alphaproteobacteria</taxon>
        <taxon>Geminicoccales</taxon>
        <taxon>Geminicoccaceae</taxon>
        <taxon>Tistrella</taxon>
    </lineage>
</organism>
<dbReference type="RefSeq" id="WP_345937865.1">
    <property type="nucleotide sequence ID" value="NZ_JBBKTW010000006.1"/>
</dbReference>
<evidence type="ECO:0000313" key="4">
    <source>
        <dbReference type="EMBL" id="MEN2990006.1"/>
    </source>
</evidence>
<keyword evidence="4" id="KW-0560">Oxidoreductase</keyword>
<accession>A0ABU9YMW2</accession>
<dbReference type="PRINTS" id="PR00081">
    <property type="entry name" value="GDHRDH"/>
</dbReference>
<dbReference type="InterPro" id="IPR036291">
    <property type="entry name" value="NAD(P)-bd_dom_sf"/>
</dbReference>
<dbReference type="PANTHER" id="PTHR42760:SF40">
    <property type="entry name" value="3-OXOACYL-[ACYL-CARRIER-PROTEIN] REDUCTASE, CHLOROPLASTIC"/>
    <property type="match status" value="1"/>
</dbReference>
<evidence type="ECO:0000313" key="5">
    <source>
        <dbReference type="Proteomes" id="UP001413721"/>
    </source>
</evidence>
<dbReference type="PROSITE" id="PS00061">
    <property type="entry name" value="ADH_SHORT"/>
    <property type="match status" value="1"/>
</dbReference>